<feature type="signal peptide" evidence="1">
    <location>
        <begin position="1"/>
        <end position="29"/>
    </location>
</feature>
<organism evidence="2 3">
    <name type="scientific">Nocardia pulmonis</name>
    <dbReference type="NCBI Taxonomy" id="2951408"/>
    <lineage>
        <taxon>Bacteria</taxon>
        <taxon>Bacillati</taxon>
        <taxon>Actinomycetota</taxon>
        <taxon>Actinomycetes</taxon>
        <taxon>Mycobacteriales</taxon>
        <taxon>Nocardiaceae</taxon>
        <taxon>Nocardia</taxon>
    </lineage>
</organism>
<dbReference type="PANTHER" id="PTHR33428:SF14">
    <property type="entry name" value="CARBOXYLESTERASE TYPE B DOMAIN-CONTAINING PROTEIN"/>
    <property type="match status" value="1"/>
</dbReference>
<comment type="caution">
    <text evidence="2">The sequence shown here is derived from an EMBL/GenBank/DDBJ whole genome shotgun (WGS) entry which is preliminary data.</text>
</comment>
<gene>
    <name evidence="2" type="ORF">NDR86_00340</name>
</gene>
<dbReference type="InterPro" id="IPR029058">
    <property type="entry name" value="AB_hydrolase_fold"/>
</dbReference>
<dbReference type="AlphaFoldDB" id="A0A9X2E300"/>
<protein>
    <recommendedName>
        <fullName evidence="4">Alpha/beta hydrolase</fullName>
    </recommendedName>
</protein>
<dbReference type="Gene3D" id="3.40.50.1820">
    <property type="entry name" value="alpha/beta hydrolase"/>
    <property type="match status" value="1"/>
</dbReference>
<dbReference type="SUPFAM" id="SSF53474">
    <property type="entry name" value="alpha/beta-Hydrolases"/>
    <property type="match status" value="1"/>
</dbReference>
<evidence type="ECO:0000313" key="2">
    <source>
        <dbReference type="EMBL" id="MCM6771915.1"/>
    </source>
</evidence>
<name>A0A9X2E300_9NOCA</name>
<dbReference type="EMBL" id="JAMRXG010000001">
    <property type="protein sequence ID" value="MCM6771915.1"/>
    <property type="molecule type" value="Genomic_DNA"/>
</dbReference>
<dbReference type="Proteomes" id="UP001139157">
    <property type="component" value="Unassembled WGS sequence"/>
</dbReference>
<feature type="chain" id="PRO_5040816904" description="Alpha/beta hydrolase" evidence="1">
    <location>
        <begin position="30"/>
        <end position="326"/>
    </location>
</feature>
<proteinExistence type="predicted"/>
<dbReference type="RefSeq" id="WP_251908798.1">
    <property type="nucleotide sequence ID" value="NZ_JAMRXG010000001.1"/>
</dbReference>
<sequence>MGTRRLAAASSIAAAITAFTLFTGSPASADSAVTKVENTVEIRCAFTILRQSSDWYFPTGTPKALFWLQHGFASANDALTDTANKLAAQGFLVFAPTLPTANTFGCTVENLGNNTNFLHNVADLFGKAADPKDKLGRSFADAKAKAGRPELALPNAFVFAGHSAGGEAVAYVTQVLRADYAAAFAKVRGAILFDPVKSFVGNNLSSSLNHLSNSTLPVFAISAPPYSCNRSGSGTNEVIEQLPRPFLGVRLTTGSHVDVEGSSATGPDKRLCGTPQDKNVAALQRLTAAWAADFVTGTRTADYYPGGGYYESQRTAGTIQTLASGT</sequence>
<accession>A0A9X2E300</accession>
<keyword evidence="3" id="KW-1185">Reference proteome</keyword>
<reference evidence="2" key="1">
    <citation type="submission" date="2022-06" db="EMBL/GenBank/DDBJ databases">
        <title>Novel species in genus nocardia.</title>
        <authorList>
            <person name="Li F."/>
        </authorList>
    </citation>
    <scope>NUCLEOTIDE SEQUENCE</scope>
    <source>
        <strain evidence="2">CDC141</strain>
    </source>
</reference>
<keyword evidence="1" id="KW-0732">Signal</keyword>
<dbReference type="PANTHER" id="PTHR33428">
    <property type="entry name" value="CHLOROPHYLLASE-2, CHLOROPLASTIC"/>
    <property type="match status" value="1"/>
</dbReference>
<evidence type="ECO:0000256" key="1">
    <source>
        <dbReference type="SAM" id="SignalP"/>
    </source>
</evidence>
<evidence type="ECO:0000313" key="3">
    <source>
        <dbReference type="Proteomes" id="UP001139157"/>
    </source>
</evidence>
<evidence type="ECO:0008006" key="4">
    <source>
        <dbReference type="Google" id="ProtNLM"/>
    </source>
</evidence>